<keyword evidence="4" id="KW-1185">Reference proteome</keyword>
<feature type="transmembrane region" description="Helical" evidence="2">
    <location>
        <begin position="51"/>
        <end position="71"/>
    </location>
</feature>
<evidence type="ECO:0000256" key="1">
    <source>
        <dbReference type="SAM" id="MobiDB-lite"/>
    </source>
</evidence>
<evidence type="ECO:0000256" key="2">
    <source>
        <dbReference type="SAM" id="Phobius"/>
    </source>
</evidence>
<dbReference type="Proteomes" id="UP000095767">
    <property type="component" value="Unassembled WGS sequence"/>
</dbReference>
<reference evidence="3 4" key="1">
    <citation type="submission" date="2016-09" db="EMBL/GenBank/DDBJ databases">
        <title>The draft genome of Dichanthelium oligosanthes: A C3 panicoid grass species.</title>
        <authorList>
            <person name="Studer A.J."/>
            <person name="Schnable J.C."/>
            <person name="Brutnell T.P."/>
        </authorList>
    </citation>
    <scope>NUCLEOTIDE SEQUENCE [LARGE SCALE GENOMIC DNA]</scope>
    <source>
        <strain evidence="4">cv. Kellogg 1175</strain>
        <tissue evidence="3">Leaf</tissue>
    </source>
</reference>
<gene>
    <name evidence="3" type="ORF">BAE44_0021359</name>
</gene>
<dbReference type="OrthoDB" id="1095087at2759"/>
<evidence type="ECO:0008006" key="5">
    <source>
        <dbReference type="Google" id="ProtNLM"/>
    </source>
</evidence>
<dbReference type="STRING" id="888268.A0A1E5UXN3"/>
<dbReference type="PANTHER" id="PTHR33640:SF29">
    <property type="entry name" value="OS05G0581700 PROTEIN"/>
    <property type="match status" value="1"/>
</dbReference>
<dbReference type="EMBL" id="LWDX02059290">
    <property type="protein sequence ID" value="OEL17617.1"/>
    <property type="molecule type" value="Genomic_DNA"/>
</dbReference>
<organism evidence="3 4">
    <name type="scientific">Dichanthelium oligosanthes</name>
    <dbReference type="NCBI Taxonomy" id="888268"/>
    <lineage>
        <taxon>Eukaryota</taxon>
        <taxon>Viridiplantae</taxon>
        <taxon>Streptophyta</taxon>
        <taxon>Embryophyta</taxon>
        <taxon>Tracheophyta</taxon>
        <taxon>Spermatophyta</taxon>
        <taxon>Magnoliopsida</taxon>
        <taxon>Liliopsida</taxon>
        <taxon>Poales</taxon>
        <taxon>Poaceae</taxon>
        <taxon>PACMAD clade</taxon>
        <taxon>Panicoideae</taxon>
        <taxon>Panicodae</taxon>
        <taxon>Paniceae</taxon>
        <taxon>Dichantheliinae</taxon>
        <taxon>Dichanthelium</taxon>
    </lineage>
</organism>
<keyword evidence="2" id="KW-0472">Membrane</keyword>
<keyword evidence="2" id="KW-1133">Transmembrane helix</keyword>
<name>A0A1E5UXN3_9POAL</name>
<accession>A0A1E5UXN3</accession>
<dbReference type="AlphaFoldDB" id="A0A1E5UXN3"/>
<feature type="compositionally biased region" description="Basic and acidic residues" evidence="1">
    <location>
        <begin position="199"/>
        <end position="208"/>
    </location>
</feature>
<evidence type="ECO:0000313" key="4">
    <source>
        <dbReference type="Proteomes" id="UP000095767"/>
    </source>
</evidence>
<feature type="region of interest" description="Disordered" evidence="1">
    <location>
        <begin position="175"/>
        <end position="219"/>
    </location>
</feature>
<protein>
    <recommendedName>
        <fullName evidence="5">DUF4408 domain-containing protein</fullName>
    </recommendedName>
</protein>
<dbReference type="PANTHER" id="PTHR33640">
    <property type="entry name" value="TRANSMEMBRANE PROTEIN"/>
    <property type="match status" value="1"/>
</dbReference>
<comment type="caution">
    <text evidence="3">The sequence shown here is derived from an EMBL/GenBank/DDBJ whole genome shotgun (WGS) entry which is preliminary data.</text>
</comment>
<evidence type="ECO:0000313" key="3">
    <source>
        <dbReference type="EMBL" id="OEL17617.1"/>
    </source>
</evidence>
<proteinExistence type="predicted"/>
<keyword evidence="2" id="KW-0812">Transmembrane</keyword>
<sequence length="280" mass="28916">MAAAGAALRLRLLYRMLRVGELLALVAFLSWSSSRVPSAAAAVLRLAGSLLLNARFVFVLGNAIVLLLLALSRHDLSASSNSNQTSTASAAATSAHPQAAPAAAASAGFSSFATPAPTPSSTLLEEAASSFVAPAPPPATVEAPEAVAAAPASERAARAAAVAFEDKPAVRVSKLARAPRRSRSEKMGPRLASRAVSPELRRSESENGRRRRSSVTARDAQACWGMDDADEFRRTVEAFIAKQTRFHREESMTMAVVAGGAAGGHCGAAPAFTGALAVVE</sequence>